<keyword evidence="9" id="KW-1185">Reference proteome</keyword>
<evidence type="ECO:0000256" key="5">
    <source>
        <dbReference type="ARBA" id="ARBA00022801"/>
    </source>
</evidence>
<dbReference type="Proteomes" id="UP001204798">
    <property type="component" value="Unassembled WGS sequence"/>
</dbReference>
<reference evidence="8 9" key="1">
    <citation type="submission" date="2022-08" db="EMBL/GenBank/DDBJ databases">
        <title>Bacterial and archaeal communities from various locations to study Microbial Dark Matter (Phase II).</title>
        <authorList>
            <person name="Stepanauskas R."/>
        </authorList>
    </citation>
    <scope>NUCLEOTIDE SEQUENCE [LARGE SCALE GENOMIC DNA]</scope>
    <source>
        <strain evidence="8 9">PD1</strain>
    </source>
</reference>
<evidence type="ECO:0000313" key="9">
    <source>
        <dbReference type="Proteomes" id="UP001204798"/>
    </source>
</evidence>
<comment type="cofactor">
    <cofactor evidence="1">
        <name>Ca(2+)</name>
        <dbReference type="ChEBI" id="CHEBI:29108"/>
    </cofactor>
</comment>
<dbReference type="RefSeq" id="WP_259102130.1">
    <property type="nucleotide sequence ID" value="NZ_CP130454.1"/>
</dbReference>
<comment type="similarity">
    <text evidence="2">Belongs to the sulfatase family.</text>
</comment>
<dbReference type="InterPro" id="IPR024607">
    <property type="entry name" value="Sulfatase_CS"/>
</dbReference>
<dbReference type="PROSITE" id="PS00149">
    <property type="entry name" value="SULFATASE_2"/>
    <property type="match status" value="1"/>
</dbReference>
<dbReference type="PANTHER" id="PTHR45953">
    <property type="entry name" value="IDURONATE 2-SULFATASE"/>
    <property type="match status" value="1"/>
</dbReference>
<dbReference type="Pfam" id="PF00884">
    <property type="entry name" value="Sulfatase"/>
    <property type="match status" value="1"/>
</dbReference>
<dbReference type="InterPro" id="IPR000917">
    <property type="entry name" value="Sulfatase_N"/>
</dbReference>
<keyword evidence="4" id="KW-0732">Signal</keyword>
<evidence type="ECO:0000256" key="1">
    <source>
        <dbReference type="ARBA" id="ARBA00001913"/>
    </source>
</evidence>
<evidence type="ECO:0000256" key="2">
    <source>
        <dbReference type="ARBA" id="ARBA00008779"/>
    </source>
</evidence>
<dbReference type="SUPFAM" id="SSF53649">
    <property type="entry name" value="Alkaline phosphatase-like"/>
    <property type="match status" value="1"/>
</dbReference>
<evidence type="ECO:0000256" key="4">
    <source>
        <dbReference type="ARBA" id="ARBA00022729"/>
    </source>
</evidence>
<dbReference type="Gene3D" id="3.40.720.10">
    <property type="entry name" value="Alkaline Phosphatase, subunit A"/>
    <property type="match status" value="1"/>
</dbReference>
<comment type="caution">
    <text evidence="8">The sequence shown here is derived from an EMBL/GenBank/DDBJ whole genome shotgun (WGS) entry which is preliminary data.</text>
</comment>
<feature type="domain" description="Sulfatase N-terminal" evidence="7">
    <location>
        <begin position="34"/>
        <end position="387"/>
    </location>
</feature>
<name>A0ABT2ETE1_9BACT</name>
<accession>A0ABT2ETE1</accession>
<evidence type="ECO:0000256" key="6">
    <source>
        <dbReference type="ARBA" id="ARBA00022837"/>
    </source>
</evidence>
<dbReference type="EC" id="3.1.6.-" evidence="8"/>
<keyword evidence="3" id="KW-0479">Metal-binding</keyword>
<keyword evidence="5 8" id="KW-0378">Hydrolase</keyword>
<keyword evidence="6" id="KW-0106">Calcium</keyword>
<proteinExistence type="inferred from homology"/>
<sequence length="484" mass="55691">MGLSRRDFLAQLGGATLLPLFLPSLGQSQRRRFNVLFIAVDDLNRRLGCYDDELAKTPNIDRLAKHGVVFRRAYCQYPLCNPSRTSFLSGLYPTETRIMDNTTPPRTYIGDIAFLPQHFRQNGYFTARIGKIYHGGMDDPASWDISEDPRRTVRQKQRQQRRIETKRQKRAEVLEGDFVFTGLGSTQVGELRWAMTENDDANEPDGMIARRAVQILEEHLRTRKDQPFFLAVGFHKPHLPWVAPKRYFEMHDPAKMPLPKTPPDDLEDIPQIALTLRPQEQKMTDEEKRLAIRAYYACVSFMDAQVGILLDALDRHKLWDNTVIVLLGDHGFHLSEHGGLWRKMTLFEESAGAPLIIAAPNINGKGKSCDRTVEFIDIYPTLCDLCGLPMPKHRLSGKSLVPLLNDPKEKWDKPALTFVRRGKGLGVAISTERWRYIEWDEGRLGAELYDHENDPNEWRNLANDPKFADVVKEMKRLMRERTAR</sequence>
<dbReference type="PANTHER" id="PTHR45953:SF1">
    <property type="entry name" value="IDURONATE 2-SULFATASE"/>
    <property type="match status" value="1"/>
</dbReference>
<protein>
    <submittedName>
        <fullName evidence="8">Sulfatase</fullName>
        <ecNumber evidence="8">3.1.6.-</ecNumber>
    </submittedName>
</protein>
<dbReference type="CDD" id="cd16030">
    <property type="entry name" value="iduronate-2-sulfatase"/>
    <property type="match status" value="1"/>
</dbReference>
<dbReference type="InterPro" id="IPR035874">
    <property type="entry name" value="IDS"/>
</dbReference>
<dbReference type="EMBL" id="JANUCP010000010">
    <property type="protein sequence ID" value="MCS3921197.1"/>
    <property type="molecule type" value="Genomic_DNA"/>
</dbReference>
<evidence type="ECO:0000256" key="3">
    <source>
        <dbReference type="ARBA" id="ARBA00022723"/>
    </source>
</evidence>
<organism evidence="8 9">
    <name type="scientific">Candidatus Fervidibacter sacchari</name>
    <dbReference type="NCBI Taxonomy" id="1448929"/>
    <lineage>
        <taxon>Bacteria</taxon>
        <taxon>Candidatus Fervidibacterota</taxon>
        <taxon>Candidatus Fervidibacter</taxon>
    </lineage>
</organism>
<gene>
    <name evidence="8" type="ORF">M2350_003643</name>
</gene>
<evidence type="ECO:0000313" key="8">
    <source>
        <dbReference type="EMBL" id="MCS3921197.1"/>
    </source>
</evidence>
<dbReference type="InterPro" id="IPR017850">
    <property type="entry name" value="Alkaline_phosphatase_core_sf"/>
</dbReference>
<dbReference type="GO" id="GO:0016787">
    <property type="term" value="F:hydrolase activity"/>
    <property type="evidence" value="ECO:0007669"/>
    <property type="project" value="UniProtKB-KW"/>
</dbReference>
<evidence type="ECO:0000259" key="7">
    <source>
        <dbReference type="Pfam" id="PF00884"/>
    </source>
</evidence>